<keyword evidence="1" id="KW-0805">Transcription regulation</keyword>
<dbReference type="InterPro" id="IPR032783">
    <property type="entry name" value="AraC_lig"/>
</dbReference>
<dbReference type="RefSeq" id="WP_147133595.1">
    <property type="nucleotide sequence ID" value="NZ_BJXA01000026.1"/>
</dbReference>
<dbReference type="SMART" id="SM00342">
    <property type="entry name" value="HTH_ARAC"/>
    <property type="match status" value="1"/>
</dbReference>
<dbReference type="GO" id="GO:0003700">
    <property type="term" value="F:DNA-binding transcription factor activity"/>
    <property type="evidence" value="ECO:0007669"/>
    <property type="project" value="InterPro"/>
</dbReference>
<feature type="domain" description="HTH araC/xylS-type" evidence="4">
    <location>
        <begin position="204"/>
        <end position="302"/>
    </location>
</feature>
<dbReference type="PROSITE" id="PS01124">
    <property type="entry name" value="HTH_ARAC_FAMILY_2"/>
    <property type="match status" value="1"/>
</dbReference>
<comment type="caution">
    <text evidence="5">The sequence shown here is derived from an EMBL/GenBank/DDBJ whole genome shotgun (WGS) entry which is preliminary data.</text>
</comment>
<proteinExistence type="predicted"/>
<evidence type="ECO:0000256" key="1">
    <source>
        <dbReference type="ARBA" id="ARBA00023015"/>
    </source>
</evidence>
<dbReference type="SUPFAM" id="SSF46689">
    <property type="entry name" value="Homeodomain-like"/>
    <property type="match status" value="2"/>
</dbReference>
<keyword evidence="6" id="KW-1185">Reference proteome</keyword>
<dbReference type="InterPro" id="IPR020449">
    <property type="entry name" value="Tscrpt_reg_AraC-type_HTH"/>
</dbReference>
<dbReference type="EMBL" id="BJXA01000026">
    <property type="protein sequence ID" value="GEM39603.1"/>
    <property type="molecule type" value="Genomic_DNA"/>
</dbReference>
<keyword evidence="2" id="KW-0238">DNA-binding</keyword>
<organism evidence="5 6">
    <name type="scientific">Nocardia ninae NBRC 108245</name>
    <dbReference type="NCBI Taxonomy" id="1210091"/>
    <lineage>
        <taxon>Bacteria</taxon>
        <taxon>Bacillati</taxon>
        <taxon>Actinomycetota</taxon>
        <taxon>Actinomycetes</taxon>
        <taxon>Mycobacteriales</taxon>
        <taxon>Nocardiaceae</taxon>
        <taxon>Nocardia</taxon>
    </lineage>
</organism>
<dbReference type="Gene3D" id="1.10.10.60">
    <property type="entry name" value="Homeodomain-like"/>
    <property type="match status" value="1"/>
</dbReference>
<dbReference type="InterPro" id="IPR018060">
    <property type="entry name" value="HTH_AraC"/>
</dbReference>
<dbReference type="PRINTS" id="PR00032">
    <property type="entry name" value="HTHARAC"/>
</dbReference>
<dbReference type="GO" id="GO:0043565">
    <property type="term" value="F:sequence-specific DNA binding"/>
    <property type="evidence" value="ECO:0007669"/>
    <property type="project" value="InterPro"/>
</dbReference>
<dbReference type="InterPro" id="IPR009057">
    <property type="entry name" value="Homeodomain-like_sf"/>
</dbReference>
<evidence type="ECO:0000313" key="6">
    <source>
        <dbReference type="Proteomes" id="UP000321424"/>
    </source>
</evidence>
<evidence type="ECO:0000256" key="2">
    <source>
        <dbReference type="ARBA" id="ARBA00023125"/>
    </source>
</evidence>
<dbReference type="PANTHER" id="PTHR46796:SF7">
    <property type="entry name" value="ARAC FAMILY TRANSCRIPTIONAL REGULATOR"/>
    <property type="match status" value="1"/>
</dbReference>
<protein>
    <submittedName>
        <fullName evidence="5">Putative transcriptional regulator, AraC family protein</fullName>
    </submittedName>
</protein>
<dbReference type="InterPro" id="IPR037923">
    <property type="entry name" value="HTH-like"/>
</dbReference>
<evidence type="ECO:0000259" key="4">
    <source>
        <dbReference type="PROSITE" id="PS01124"/>
    </source>
</evidence>
<evidence type="ECO:0000256" key="3">
    <source>
        <dbReference type="ARBA" id="ARBA00023163"/>
    </source>
</evidence>
<gene>
    <name evidence="5" type="ORF">NN4_41220</name>
</gene>
<dbReference type="AlphaFoldDB" id="A0A511MFX9"/>
<evidence type="ECO:0000313" key="5">
    <source>
        <dbReference type="EMBL" id="GEM39603.1"/>
    </source>
</evidence>
<name>A0A511MFX9_9NOCA</name>
<dbReference type="SUPFAM" id="SSF51215">
    <property type="entry name" value="Regulatory protein AraC"/>
    <property type="match status" value="1"/>
</dbReference>
<dbReference type="Pfam" id="PF12852">
    <property type="entry name" value="Cupin_6"/>
    <property type="match status" value="1"/>
</dbReference>
<dbReference type="InterPro" id="IPR050204">
    <property type="entry name" value="AraC_XylS_family_regulators"/>
</dbReference>
<accession>A0A511MFX9</accession>
<dbReference type="PANTHER" id="PTHR46796">
    <property type="entry name" value="HTH-TYPE TRANSCRIPTIONAL ACTIVATOR RHAS-RELATED"/>
    <property type="match status" value="1"/>
</dbReference>
<dbReference type="Proteomes" id="UP000321424">
    <property type="component" value="Unassembled WGS sequence"/>
</dbReference>
<dbReference type="OrthoDB" id="241790at2"/>
<keyword evidence="3" id="KW-0804">Transcription</keyword>
<sequence>MFTQTEDLDALSEILETVRLHGDTVVRFAPPPPFEVTIPDGIRLLHIVERGTIRLRVGDRPPILLGPGDLVLLGCGDGHSLDVGTGTTARPLQDSDTFRLDTELADPEAPRWVTGTFAVQEAIAAPLLSVLPPAIHIPADPGDRPWLAAILPVLLIEVTNPNPGAAVMISRVLDLLFIHTLRAWFAGHDAEPGWLTAAMDPALGPVLAAIHRDPSKPWTVTTLARDARMSRSAFAERFTRLLGRAPSAYVTERRLDRAAELLRSTTDPVSRIAADVGYTSNAAFSRAFHRRYGDAPQRWRKLTAR</sequence>
<reference evidence="5 6" key="1">
    <citation type="submission" date="2019-07" db="EMBL/GenBank/DDBJ databases">
        <title>Whole genome shotgun sequence of Nocardia ninae NBRC 108245.</title>
        <authorList>
            <person name="Hosoyama A."/>
            <person name="Uohara A."/>
            <person name="Ohji S."/>
            <person name="Ichikawa N."/>
        </authorList>
    </citation>
    <scope>NUCLEOTIDE SEQUENCE [LARGE SCALE GENOMIC DNA]</scope>
    <source>
        <strain evidence="5 6">NBRC 108245</strain>
    </source>
</reference>
<dbReference type="Pfam" id="PF12833">
    <property type="entry name" value="HTH_18"/>
    <property type="match status" value="1"/>
</dbReference>